<protein>
    <submittedName>
        <fullName evidence="1">Uncharacterized protein</fullName>
    </submittedName>
</protein>
<accession>A0A2M7TFV6</accession>
<organism evidence="1 2">
    <name type="scientific">candidate division WWE3 bacterium CG_4_10_14_0_2_um_filter_41_14</name>
    <dbReference type="NCBI Taxonomy" id="1975072"/>
    <lineage>
        <taxon>Bacteria</taxon>
        <taxon>Katanobacteria</taxon>
    </lineage>
</organism>
<evidence type="ECO:0000313" key="2">
    <source>
        <dbReference type="Proteomes" id="UP000228920"/>
    </source>
</evidence>
<reference evidence="2" key="1">
    <citation type="submission" date="2017-09" db="EMBL/GenBank/DDBJ databases">
        <title>Depth-based differentiation of microbial function through sediment-hosted aquifers and enrichment of novel symbionts in the deep terrestrial subsurface.</title>
        <authorList>
            <person name="Probst A.J."/>
            <person name="Ladd B."/>
            <person name="Jarett J.K."/>
            <person name="Geller-Mcgrath D.E."/>
            <person name="Sieber C.M.K."/>
            <person name="Emerson J.B."/>
            <person name="Anantharaman K."/>
            <person name="Thomas B.C."/>
            <person name="Malmstrom R."/>
            <person name="Stieglmeier M."/>
            <person name="Klingl A."/>
            <person name="Woyke T."/>
            <person name="Ryan C.M."/>
            <person name="Banfield J.F."/>
        </authorList>
    </citation>
    <scope>NUCLEOTIDE SEQUENCE [LARGE SCALE GENOMIC DNA]</scope>
</reference>
<name>A0A2M7TFV6_UNCKA</name>
<proteinExistence type="predicted"/>
<dbReference type="EMBL" id="PFNL01000162">
    <property type="protein sequence ID" value="PIZ44840.1"/>
    <property type="molecule type" value="Genomic_DNA"/>
</dbReference>
<evidence type="ECO:0000313" key="1">
    <source>
        <dbReference type="EMBL" id="PIZ44840.1"/>
    </source>
</evidence>
<sequence length="109" mass="12854">MSRIIHYCAYFETVKNYKTTQGELCYILPIAMLKPGSQNMGEQGTTSAKVEQPKRTSVFAKKQRRYSEVYRSLENRIYLEPVEILDYMADKTKYTQLEDQSFPIFTKFE</sequence>
<gene>
    <name evidence="1" type="ORF">COY32_05930</name>
</gene>
<dbReference type="Proteomes" id="UP000228920">
    <property type="component" value="Unassembled WGS sequence"/>
</dbReference>
<comment type="caution">
    <text evidence="1">The sequence shown here is derived from an EMBL/GenBank/DDBJ whole genome shotgun (WGS) entry which is preliminary data.</text>
</comment>
<dbReference type="AlphaFoldDB" id="A0A2M7TFV6"/>